<evidence type="ECO:0000313" key="1">
    <source>
        <dbReference type="EMBL" id="KFO34912.1"/>
    </source>
</evidence>
<evidence type="ECO:0000313" key="2">
    <source>
        <dbReference type="Proteomes" id="UP000028990"/>
    </source>
</evidence>
<protein>
    <submittedName>
        <fullName evidence="1">Uncharacterized protein</fullName>
    </submittedName>
</protein>
<sequence length="152" mass="16628">MPARYQSLTSPAALLLQLSLSPTTPPWSQHLCPACLVSQPQKQQVPLLWQEGPGSAHLAAEIVLQMGMRKYPWVFKLGSFPVTGEQEPQTGGRVRWGSGTGSLPFLHSWSHRRGTRGPAYSRGGWEWREGGKRMRPPLQGGAAALAQVLGHL</sequence>
<dbReference type="AlphaFoldDB" id="A0A091DUZ3"/>
<dbReference type="Proteomes" id="UP000028990">
    <property type="component" value="Unassembled WGS sequence"/>
</dbReference>
<keyword evidence="2" id="KW-1185">Reference proteome</keyword>
<dbReference type="EMBL" id="KN121896">
    <property type="protein sequence ID" value="KFO34912.1"/>
    <property type="molecule type" value="Genomic_DNA"/>
</dbReference>
<name>A0A091DUZ3_FUKDA</name>
<organism evidence="1 2">
    <name type="scientific">Fukomys damarensis</name>
    <name type="common">Damaraland mole rat</name>
    <name type="synonym">Cryptomys damarensis</name>
    <dbReference type="NCBI Taxonomy" id="885580"/>
    <lineage>
        <taxon>Eukaryota</taxon>
        <taxon>Metazoa</taxon>
        <taxon>Chordata</taxon>
        <taxon>Craniata</taxon>
        <taxon>Vertebrata</taxon>
        <taxon>Euteleostomi</taxon>
        <taxon>Mammalia</taxon>
        <taxon>Eutheria</taxon>
        <taxon>Euarchontoglires</taxon>
        <taxon>Glires</taxon>
        <taxon>Rodentia</taxon>
        <taxon>Hystricomorpha</taxon>
        <taxon>Bathyergidae</taxon>
        <taxon>Fukomys</taxon>
    </lineage>
</organism>
<proteinExistence type="predicted"/>
<reference evidence="1 2" key="1">
    <citation type="submission" date="2013-11" db="EMBL/GenBank/DDBJ databases">
        <title>The Damaraland mole rat (Fukomys damarensis) genome and evolution of African mole rats.</title>
        <authorList>
            <person name="Gladyshev V.N."/>
            <person name="Fang X."/>
        </authorList>
    </citation>
    <scope>NUCLEOTIDE SEQUENCE [LARGE SCALE GENOMIC DNA]</scope>
    <source>
        <tissue evidence="1">Liver</tissue>
    </source>
</reference>
<accession>A0A091DUZ3</accession>
<gene>
    <name evidence="1" type="ORF">H920_03614</name>
</gene>